<dbReference type="OMA" id="PELENCC"/>
<feature type="region of interest" description="Disordered" evidence="5">
    <location>
        <begin position="1"/>
        <end position="20"/>
    </location>
</feature>
<evidence type="ECO:0000313" key="7">
    <source>
        <dbReference type="EMBL" id="OXA64884.1"/>
    </source>
</evidence>
<keyword evidence="8" id="KW-1185">Reference proteome</keyword>
<dbReference type="OrthoDB" id="265717at2759"/>
<keyword evidence="2 4" id="KW-0863">Zinc-finger</keyword>
<evidence type="ECO:0000256" key="3">
    <source>
        <dbReference type="ARBA" id="ARBA00022833"/>
    </source>
</evidence>
<reference evidence="7 8" key="1">
    <citation type="submission" date="2015-12" db="EMBL/GenBank/DDBJ databases">
        <title>The genome of Folsomia candida.</title>
        <authorList>
            <person name="Faddeeva A."/>
            <person name="Derks M.F."/>
            <person name="Anvar Y."/>
            <person name="Smit S."/>
            <person name="Van Straalen N."/>
            <person name="Roelofs D."/>
        </authorList>
    </citation>
    <scope>NUCLEOTIDE SEQUENCE [LARGE SCALE GENOMIC DNA]</scope>
    <source>
        <strain evidence="7 8">VU population</strain>
        <tissue evidence="7">Whole body</tissue>
    </source>
</reference>
<evidence type="ECO:0000256" key="4">
    <source>
        <dbReference type="PROSITE-ProRule" id="PRU00134"/>
    </source>
</evidence>
<dbReference type="EMBL" id="LNIX01000001">
    <property type="protein sequence ID" value="OXA64884.1"/>
    <property type="molecule type" value="Genomic_DNA"/>
</dbReference>
<evidence type="ECO:0000313" key="8">
    <source>
        <dbReference type="Proteomes" id="UP000198287"/>
    </source>
</evidence>
<organism evidence="7 8">
    <name type="scientific">Folsomia candida</name>
    <name type="common">Springtail</name>
    <dbReference type="NCBI Taxonomy" id="158441"/>
    <lineage>
        <taxon>Eukaryota</taxon>
        <taxon>Metazoa</taxon>
        <taxon>Ecdysozoa</taxon>
        <taxon>Arthropoda</taxon>
        <taxon>Hexapoda</taxon>
        <taxon>Collembola</taxon>
        <taxon>Entomobryomorpha</taxon>
        <taxon>Isotomoidea</taxon>
        <taxon>Isotomidae</taxon>
        <taxon>Proisotominae</taxon>
        <taxon>Folsomia</taxon>
    </lineage>
</organism>
<dbReference type="Pfam" id="PF01753">
    <property type="entry name" value="zf-MYND"/>
    <property type="match status" value="1"/>
</dbReference>
<accession>A0A226F616</accession>
<dbReference type="Gene3D" id="2.170.270.10">
    <property type="entry name" value="SET domain"/>
    <property type="match status" value="1"/>
</dbReference>
<name>A0A226F616_FOLCA</name>
<dbReference type="PROSITE" id="PS01360">
    <property type="entry name" value="ZF_MYND_1"/>
    <property type="match status" value="1"/>
</dbReference>
<evidence type="ECO:0000256" key="1">
    <source>
        <dbReference type="ARBA" id="ARBA00022723"/>
    </source>
</evidence>
<sequence length="263" mass="29931">MEKRNGNFADFDAEDKTIPRGPESWPSEIQQCKVCDNPTRSFCKSCSSAFYCCKDHQKAHWKIHKNECFPIRVVVNDPSFGRLMVASQDLTQGQRILEEVPILITPNTRSENGITCLGCCKKLTLTTAVPCIRCGWPLCGVQCDMESLHTTNECIIFKERAIQSSMGNLGNSYQTLCEIGVLRMLLLIEREPRLWKRLLKLDSFKQTRKQVADKMFNLNSIICFIRQEVSMDIEEDLIDTAFGILRGNAFDTSDYIGFIDCCS</sequence>
<evidence type="ECO:0000259" key="6">
    <source>
        <dbReference type="PROSITE" id="PS50865"/>
    </source>
</evidence>
<dbReference type="SUPFAM" id="SSF144232">
    <property type="entry name" value="HIT/MYND zinc finger-like"/>
    <property type="match status" value="1"/>
</dbReference>
<dbReference type="InterPro" id="IPR053010">
    <property type="entry name" value="SET_SmydA-8"/>
</dbReference>
<dbReference type="InterPro" id="IPR002893">
    <property type="entry name" value="Znf_MYND"/>
</dbReference>
<dbReference type="PANTHER" id="PTHR46455:SF1">
    <property type="entry name" value="SET AND MYND DOMAIN CONTAINING, ARTHROPOD-SPECIFIC, MEMBER 2"/>
    <property type="match status" value="1"/>
</dbReference>
<dbReference type="GO" id="GO:0008270">
    <property type="term" value="F:zinc ion binding"/>
    <property type="evidence" value="ECO:0007669"/>
    <property type="project" value="UniProtKB-KW"/>
</dbReference>
<evidence type="ECO:0000256" key="2">
    <source>
        <dbReference type="ARBA" id="ARBA00022771"/>
    </source>
</evidence>
<dbReference type="Proteomes" id="UP000198287">
    <property type="component" value="Unassembled WGS sequence"/>
</dbReference>
<keyword evidence="3" id="KW-0862">Zinc</keyword>
<feature type="domain" description="MYND-type" evidence="6">
    <location>
        <begin position="32"/>
        <end position="68"/>
    </location>
</feature>
<dbReference type="Gene3D" id="6.10.140.2220">
    <property type="match status" value="2"/>
</dbReference>
<evidence type="ECO:0000256" key="5">
    <source>
        <dbReference type="SAM" id="MobiDB-lite"/>
    </source>
</evidence>
<proteinExistence type="predicted"/>
<gene>
    <name evidence="7" type="ORF">Fcan01_02046</name>
</gene>
<protein>
    <submittedName>
        <fullName evidence="7">Zinc finger MYND domain-containing protein 12</fullName>
    </submittedName>
</protein>
<keyword evidence="1" id="KW-0479">Metal-binding</keyword>
<dbReference type="PANTHER" id="PTHR46455">
    <property type="entry name" value="SET AND MYND DOMAIN CONTAINING, ARTHROPOD-SPECIFIC, MEMBER 4, ISOFORM A"/>
    <property type="match status" value="1"/>
</dbReference>
<dbReference type="InterPro" id="IPR046341">
    <property type="entry name" value="SET_dom_sf"/>
</dbReference>
<dbReference type="STRING" id="158441.A0A226F616"/>
<comment type="caution">
    <text evidence="7">The sequence shown here is derived from an EMBL/GenBank/DDBJ whole genome shotgun (WGS) entry which is preliminary data.</text>
</comment>
<dbReference type="Gene3D" id="1.10.220.160">
    <property type="match status" value="1"/>
</dbReference>
<dbReference type="PROSITE" id="PS50865">
    <property type="entry name" value="ZF_MYND_2"/>
    <property type="match status" value="1"/>
</dbReference>
<dbReference type="AlphaFoldDB" id="A0A226F616"/>